<organism evidence="1 2">
    <name type="scientific">Apatococcus lobatus</name>
    <dbReference type="NCBI Taxonomy" id="904363"/>
    <lineage>
        <taxon>Eukaryota</taxon>
        <taxon>Viridiplantae</taxon>
        <taxon>Chlorophyta</taxon>
        <taxon>core chlorophytes</taxon>
        <taxon>Trebouxiophyceae</taxon>
        <taxon>Chlorellales</taxon>
        <taxon>Chlorellaceae</taxon>
        <taxon>Apatococcus</taxon>
    </lineage>
</organism>
<evidence type="ECO:0000313" key="2">
    <source>
        <dbReference type="Proteomes" id="UP001438707"/>
    </source>
</evidence>
<dbReference type="EMBL" id="JALJOS010000018">
    <property type="protein sequence ID" value="KAK9827464.1"/>
    <property type="molecule type" value="Genomic_DNA"/>
</dbReference>
<protein>
    <submittedName>
        <fullName evidence="1">Uncharacterized protein</fullName>
    </submittedName>
</protein>
<accession>A0AAW1R0V5</accession>
<dbReference type="AlphaFoldDB" id="A0AAW1R0V5"/>
<reference evidence="1 2" key="1">
    <citation type="journal article" date="2024" name="Nat. Commun.">
        <title>Phylogenomics reveals the evolutionary origins of lichenization in chlorophyte algae.</title>
        <authorList>
            <person name="Puginier C."/>
            <person name="Libourel C."/>
            <person name="Otte J."/>
            <person name="Skaloud P."/>
            <person name="Haon M."/>
            <person name="Grisel S."/>
            <person name="Petersen M."/>
            <person name="Berrin J.G."/>
            <person name="Delaux P.M."/>
            <person name="Dal Grande F."/>
            <person name="Keller J."/>
        </authorList>
    </citation>
    <scope>NUCLEOTIDE SEQUENCE [LARGE SCALE GENOMIC DNA]</scope>
    <source>
        <strain evidence="1 2">SAG 2145</strain>
    </source>
</reference>
<evidence type="ECO:0000313" key="1">
    <source>
        <dbReference type="EMBL" id="KAK9827464.1"/>
    </source>
</evidence>
<name>A0AAW1R0V5_9CHLO</name>
<sequence>MRCLCMWTTRLRQSSSTRLAHWAPERLLTMLESQHVDSFMLHLRLHAHLLAVQKQAIERHISCTSCQ</sequence>
<comment type="caution">
    <text evidence="1">The sequence shown here is derived from an EMBL/GenBank/DDBJ whole genome shotgun (WGS) entry which is preliminary data.</text>
</comment>
<dbReference type="Proteomes" id="UP001438707">
    <property type="component" value="Unassembled WGS sequence"/>
</dbReference>
<proteinExistence type="predicted"/>
<gene>
    <name evidence="1" type="ORF">WJX74_003737</name>
</gene>
<keyword evidence="2" id="KW-1185">Reference proteome</keyword>